<comment type="caution">
    <text evidence="1">The sequence shown here is derived from an EMBL/GenBank/DDBJ whole genome shotgun (WGS) entry which is preliminary data.</text>
</comment>
<sequence length="83" mass="9621">MGLFMRPSYQAGFSRRIIHRIRATEPSGYLRRSRIETKMHCRKWLGWRLSARDFNRQVAGFQIRVAVRNGFTALGIPVTDVVG</sequence>
<dbReference type="Proteomes" id="UP000244060">
    <property type="component" value="Unassembled WGS sequence"/>
</dbReference>
<accession>A0A2T5KD01</accession>
<dbReference type="EMBL" id="QAOT01000002">
    <property type="protein sequence ID" value="PTR20242.1"/>
    <property type="molecule type" value="Genomic_DNA"/>
</dbReference>
<dbReference type="AlphaFoldDB" id="A0A2T5KD01"/>
<evidence type="ECO:0000313" key="2">
    <source>
        <dbReference type="Proteomes" id="UP000244060"/>
    </source>
</evidence>
<name>A0A2T5KD01_9RHOB</name>
<reference evidence="1 2" key="1">
    <citation type="submission" date="2018-04" db="EMBL/GenBank/DDBJ databases">
        <title>Genomic Encyclopedia of Type Strains, Phase III (KMG-III): the genomes of soil and plant-associated and newly described type strains.</title>
        <authorList>
            <person name="Whitman W."/>
        </authorList>
    </citation>
    <scope>NUCLEOTIDE SEQUENCE [LARGE SCALE GENOMIC DNA]</scope>
    <source>
        <strain evidence="1 2">KA25</strain>
    </source>
</reference>
<proteinExistence type="predicted"/>
<evidence type="ECO:0000313" key="1">
    <source>
        <dbReference type="EMBL" id="PTR20242.1"/>
    </source>
</evidence>
<protein>
    <submittedName>
        <fullName evidence="1">Uncharacterized protein</fullName>
    </submittedName>
</protein>
<keyword evidence="2" id="KW-1185">Reference proteome</keyword>
<organism evidence="1 2">
    <name type="scientific">Cereibacter azotoformans</name>
    <dbReference type="NCBI Taxonomy" id="43057"/>
    <lineage>
        <taxon>Bacteria</taxon>
        <taxon>Pseudomonadati</taxon>
        <taxon>Pseudomonadota</taxon>
        <taxon>Alphaproteobacteria</taxon>
        <taxon>Rhodobacterales</taxon>
        <taxon>Paracoccaceae</taxon>
        <taxon>Cereibacter</taxon>
    </lineage>
</organism>
<gene>
    <name evidence="1" type="ORF">C8J28_1023</name>
</gene>